<evidence type="ECO:0000256" key="1">
    <source>
        <dbReference type="SAM" id="MobiDB-lite"/>
    </source>
</evidence>
<feature type="compositionally biased region" description="Low complexity" evidence="1">
    <location>
        <begin position="15"/>
        <end position="32"/>
    </location>
</feature>
<accession>A0A4S9SJN1</accession>
<evidence type="ECO:0000259" key="2">
    <source>
        <dbReference type="Pfam" id="PF25484"/>
    </source>
</evidence>
<gene>
    <name evidence="3" type="ORF">D6C91_09092</name>
</gene>
<organism evidence="3 4">
    <name type="scientific">Aureobasidium pullulans</name>
    <name type="common">Black yeast</name>
    <name type="synonym">Pullularia pullulans</name>
    <dbReference type="NCBI Taxonomy" id="5580"/>
    <lineage>
        <taxon>Eukaryota</taxon>
        <taxon>Fungi</taxon>
        <taxon>Dikarya</taxon>
        <taxon>Ascomycota</taxon>
        <taxon>Pezizomycotina</taxon>
        <taxon>Dothideomycetes</taxon>
        <taxon>Dothideomycetidae</taxon>
        <taxon>Dothideales</taxon>
        <taxon>Saccotheciaceae</taxon>
        <taxon>Aureobasidium</taxon>
    </lineage>
</organism>
<evidence type="ECO:0000313" key="3">
    <source>
        <dbReference type="EMBL" id="THZ11674.1"/>
    </source>
</evidence>
<feature type="region of interest" description="Disordered" evidence="1">
    <location>
        <begin position="1"/>
        <end position="37"/>
    </location>
</feature>
<reference evidence="3 4" key="1">
    <citation type="submission" date="2018-10" db="EMBL/GenBank/DDBJ databases">
        <title>Fifty Aureobasidium pullulans genomes reveal a recombining polyextremotolerant generalist.</title>
        <authorList>
            <person name="Gostincar C."/>
            <person name="Turk M."/>
            <person name="Zajc J."/>
            <person name="Gunde-Cimerman N."/>
        </authorList>
    </citation>
    <scope>NUCLEOTIDE SEQUENCE [LARGE SCALE GENOMIC DNA]</scope>
    <source>
        <strain evidence="3 4">EXF-3863</strain>
    </source>
</reference>
<feature type="domain" description="DUF7907" evidence="2">
    <location>
        <begin position="116"/>
        <end position="263"/>
    </location>
</feature>
<feature type="compositionally biased region" description="Basic and acidic residues" evidence="1">
    <location>
        <begin position="1"/>
        <end position="13"/>
    </location>
</feature>
<dbReference type="AlphaFoldDB" id="A0A4S9SJN1"/>
<dbReference type="Proteomes" id="UP000308005">
    <property type="component" value="Unassembled WGS sequence"/>
</dbReference>
<name>A0A4S9SJN1_AURPU</name>
<sequence length="267" mass="29249">MGPGLRDGKKPCKSDPPSRSSSSRSIEIFPSSATTRQEGEGYKIIPSTVESHYHFYPNPSLTLSSSEMHFARAITSLVLGVSAATAAVLPRQANGTITNTTSTSNYTLPPLDLNSDNFIIRAQQFNDTSKTLGYMYAEYAYPPGYYATLRPNKTEAIVGHLTDTTNASNSSLVFGDGEYPQGFVLYNLLSYSNASIAQIFSGQQGTKGVFVNEGGIVDWASQRVAWYACDQALEWGRATAIWYRWMNVTTPRNCVDIQLIAEFVSSN</sequence>
<dbReference type="EMBL" id="QZBM01000696">
    <property type="protein sequence ID" value="THZ11674.1"/>
    <property type="molecule type" value="Genomic_DNA"/>
</dbReference>
<dbReference type="InterPro" id="IPR057229">
    <property type="entry name" value="DUF7907"/>
</dbReference>
<proteinExistence type="predicted"/>
<evidence type="ECO:0000313" key="4">
    <source>
        <dbReference type="Proteomes" id="UP000308005"/>
    </source>
</evidence>
<protein>
    <recommendedName>
        <fullName evidence="2">DUF7907 domain-containing protein</fullName>
    </recommendedName>
</protein>
<comment type="caution">
    <text evidence="3">The sequence shown here is derived from an EMBL/GenBank/DDBJ whole genome shotgun (WGS) entry which is preliminary data.</text>
</comment>
<dbReference type="Pfam" id="PF25484">
    <property type="entry name" value="DUF7907"/>
    <property type="match status" value="1"/>
</dbReference>